<feature type="compositionally biased region" description="Basic residues" evidence="1">
    <location>
        <begin position="758"/>
        <end position="768"/>
    </location>
</feature>
<feature type="region of interest" description="Disordered" evidence="1">
    <location>
        <begin position="544"/>
        <end position="692"/>
    </location>
</feature>
<keyword evidence="3" id="KW-1185">Reference proteome</keyword>
<feature type="compositionally biased region" description="Pro residues" evidence="1">
    <location>
        <begin position="576"/>
        <end position="586"/>
    </location>
</feature>
<protein>
    <submittedName>
        <fullName evidence="2">Uncharacterized protein</fullName>
    </submittedName>
</protein>
<evidence type="ECO:0000256" key="1">
    <source>
        <dbReference type="SAM" id="MobiDB-lite"/>
    </source>
</evidence>
<feature type="compositionally biased region" description="Basic and acidic residues" evidence="1">
    <location>
        <begin position="659"/>
        <end position="669"/>
    </location>
</feature>
<name>A0AAD2K0N0_9AGAR</name>
<feature type="region of interest" description="Disordered" evidence="1">
    <location>
        <begin position="971"/>
        <end position="1013"/>
    </location>
</feature>
<feature type="region of interest" description="Disordered" evidence="1">
    <location>
        <begin position="457"/>
        <end position="517"/>
    </location>
</feature>
<feature type="region of interest" description="Disordered" evidence="1">
    <location>
        <begin position="739"/>
        <end position="768"/>
    </location>
</feature>
<accession>A0AAD2K0N0</accession>
<feature type="region of interest" description="Disordered" evidence="1">
    <location>
        <begin position="796"/>
        <end position="834"/>
    </location>
</feature>
<dbReference type="EMBL" id="CAVNYO010000181">
    <property type="protein sequence ID" value="CAK5272382.1"/>
    <property type="molecule type" value="Genomic_DNA"/>
</dbReference>
<evidence type="ECO:0000313" key="3">
    <source>
        <dbReference type="Proteomes" id="UP001295794"/>
    </source>
</evidence>
<feature type="compositionally biased region" description="Basic residues" evidence="1">
    <location>
        <begin position="817"/>
        <end position="827"/>
    </location>
</feature>
<organism evidence="2 3">
    <name type="scientific">Mycena citricolor</name>
    <dbReference type="NCBI Taxonomy" id="2018698"/>
    <lineage>
        <taxon>Eukaryota</taxon>
        <taxon>Fungi</taxon>
        <taxon>Dikarya</taxon>
        <taxon>Basidiomycota</taxon>
        <taxon>Agaricomycotina</taxon>
        <taxon>Agaricomycetes</taxon>
        <taxon>Agaricomycetidae</taxon>
        <taxon>Agaricales</taxon>
        <taxon>Marasmiineae</taxon>
        <taxon>Mycenaceae</taxon>
        <taxon>Mycena</taxon>
    </lineage>
</organism>
<comment type="caution">
    <text evidence="2">The sequence shown here is derived from an EMBL/GenBank/DDBJ whole genome shotgun (WGS) entry which is preliminary data.</text>
</comment>
<gene>
    <name evidence="2" type="ORF">MYCIT1_LOCUS18015</name>
</gene>
<dbReference type="AlphaFoldDB" id="A0AAD2K0N0"/>
<feature type="compositionally biased region" description="Polar residues" evidence="1">
    <location>
        <begin position="971"/>
        <end position="980"/>
    </location>
</feature>
<evidence type="ECO:0000313" key="2">
    <source>
        <dbReference type="EMBL" id="CAK5272382.1"/>
    </source>
</evidence>
<feature type="region of interest" description="Disordered" evidence="1">
    <location>
        <begin position="432"/>
        <end position="451"/>
    </location>
</feature>
<dbReference type="Proteomes" id="UP001295794">
    <property type="component" value="Unassembled WGS sequence"/>
</dbReference>
<proteinExistence type="predicted"/>
<sequence>MEKLSAAFNALKKAASKSKSASIQTVVGQLSSILTLLKLSSSSDNVRNDISQHFDKDNIQDTFSAHPKLMLQFCAAVIDAVFAEKIRPAIQRKNFELQNGWEIVQKSVVDSAFDFVDEYPTKENKSAAATALYPNLCDIFYPTSGANKCINPNIIFNVNEFLLATALDHAENQSNLRSEGILGTKRIGISLSQSREYFELDSLLRLIGVLLPARSASSKRVEFVNAIFTPALFPCHARIKSLIAASGTEWDPVSTQILTQCFAKTHISFPQPFYIKQFHTTTVAPNIVDPLYIDNKRLFMETESDDGMLDVYQVPFSSIVDIALGVDDPDEYLPVTVHLNSPPLIGSGKGQEEKKNCKIDFRLKSFDKERFLDALRARGIGKLVKDGSSANAGRKISVLSEGLSLEFVTPSSIHKPATQQEKVAQVEKLWEQGEMDSSHGEPTSPLLGRSTKEPALDTHHEAISGQDLSEIESDMERKMKSKAVSLTDARPKSKPVSQIRKEKTARPALDSDDGDEELMAVDIEATRKSQSRAISGKKAVAFSDDVEDEDEIKNFSQPSSSLELGVAQDEDFVPTQPSPDLPPPPVRVTRGAAKRPPVAAGTKKNDHLTLSADEDETEKEEKSIAGKKKKSTNLPAANKVMNVDSTKNKMKGKNNQVVEAKHGIKRAAEDSNEQSRSMKRAKGGDSDITHSGSAAIFGVGVPAPAMKRYGGKKGRTSSPVPEGVAVDFDELPDVPVPAAPVAVKQEPKKRIGATKGKGGPKVKAMKKAKVKAEHIKVRSTLHARVKNQAFQNDADVKVETADMSIQPVKPRSDARPKPKPKAKHDKPRKAPWEDMYLRDSSDDMQSTDAVAEGMNSDVVIVGVTTDPVVGDYDYEVPIKGLTATDEDIVMLEDPLKTTATSSSVKTCDFEGETTLNLPGVPRVTASVNDPAVIPAISEFKNARQPTLDAPASSTAPRELKSISLATVPNEQSLVSRSTAKPASPSKVRKLEHLPVLPRQIPPPREPSVSDDSLLLKSKSRTPSVVSPSPLKPRAFDLGQRRKLETSFERFPLQVESAPAAVRSSKERLGLSRRTQDPMQGILEVREAPAAYVQPSLDCGQILHEMQAVMVEKIAARFEGVRRDVRLGRDNILGTAAENLQHMCAESEKHFNTLVDLEEQYASHHRKIISGLDDLQQNSETMADALTQIVQRHDRQSLSKKLADKLFTLPASVRDPVLAL</sequence>
<reference evidence="2" key="1">
    <citation type="submission" date="2023-11" db="EMBL/GenBank/DDBJ databases">
        <authorList>
            <person name="De Vega J J."/>
            <person name="De Vega J J."/>
        </authorList>
    </citation>
    <scope>NUCLEOTIDE SEQUENCE</scope>
</reference>